<comment type="caution">
    <text evidence="1">The sequence shown here is derived from an EMBL/GenBank/DDBJ whole genome shotgun (WGS) entry which is preliminary data.</text>
</comment>
<dbReference type="Proteomes" id="UP001153365">
    <property type="component" value="Unassembled WGS sequence"/>
</dbReference>
<keyword evidence="2" id="KW-1185">Reference proteome</keyword>
<gene>
    <name evidence="1" type="ORF">PPACK8108_LOCUS840</name>
</gene>
<reference evidence="1" key="1">
    <citation type="submission" date="2022-06" db="EMBL/GenBank/DDBJ databases">
        <authorList>
            <consortium name="SYNGENTA / RWTH Aachen University"/>
        </authorList>
    </citation>
    <scope>NUCLEOTIDE SEQUENCE</scope>
</reference>
<evidence type="ECO:0000313" key="2">
    <source>
        <dbReference type="Proteomes" id="UP001153365"/>
    </source>
</evidence>
<dbReference type="AlphaFoldDB" id="A0AAV0AGV2"/>
<accession>A0AAV0AGV2</accession>
<sequence>MKCYNCVIDGHSAKLCCKEWRNYKFAPPKANVGETANNNTVAFVGIVSPCWESNATTDELSGEELVFFEPENGTEGIGKEYQNRIPTELEIFGNLGELETQAYKGNIICAMTGTIVGDSASIGKANSILLDLGASDCMFVDKSDFHNYQAMDGKVGIGEVGRSVDIVGKGDVKMCTNRKENR</sequence>
<protein>
    <recommendedName>
        <fullName evidence="3">CCHC-type domain-containing protein</fullName>
    </recommendedName>
</protein>
<organism evidence="1 2">
    <name type="scientific">Phakopsora pachyrhizi</name>
    <name type="common">Asian soybean rust disease fungus</name>
    <dbReference type="NCBI Taxonomy" id="170000"/>
    <lineage>
        <taxon>Eukaryota</taxon>
        <taxon>Fungi</taxon>
        <taxon>Dikarya</taxon>
        <taxon>Basidiomycota</taxon>
        <taxon>Pucciniomycotina</taxon>
        <taxon>Pucciniomycetes</taxon>
        <taxon>Pucciniales</taxon>
        <taxon>Phakopsoraceae</taxon>
        <taxon>Phakopsora</taxon>
    </lineage>
</organism>
<evidence type="ECO:0008006" key="3">
    <source>
        <dbReference type="Google" id="ProtNLM"/>
    </source>
</evidence>
<name>A0AAV0AGV2_PHAPC</name>
<proteinExistence type="predicted"/>
<evidence type="ECO:0000313" key="1">
    <source>
        <dbReference type="EMBL" id="CAH7666487.1"/>
    </source>
</evidence>
<dbReference type="EMBL" id="CALTRL010000115">
    <property type="protein sequence ID" value="CAH7666487.1"/>
    <property type="molecule type" value="Genomic_DNA"/>
</dbReference>